<dbReference type="Proteomes" id="UP001500683">
    <property type="component" value="Unassembled WGS sequence"/>
</dbReference>
<dbReference type="RefSeq" id="WP_344958388.1">
    <property type="nucleotide sequence ID" value="NZ_BAAAZG010000070.1"/>
</dbReference>
<sequence>MRRRHERRRRGGRETGRRWTWLAALGGIGLLALLWKEFPAMRRYYKIERM</sequence>
<accession>A0ABP7X5C5</accession>
<keyword evidence="1" id="KW-0472">Membrane</keyword>
<keyword evidence="1" id="KW-1133">Transmembrane helix</keyword>
<gene>
    <name evidence="2" type="ORF">GCM10022214_81790</name>
</gene>
<proteinExistence type="predicted"/>
<evidence type="ECO:0000313" key="2">
    <source>
        <dbReference type="EMBL" id="GAA4103189.1"/>
    </source>
</evidence>
<dbReference type="Pfam" id="PF21833">
    <property type="entry name" value="DUF6893"/>
    <property type="match status" value="1"/>
</dbReference>
<evidence type="ECO:0000256" key="1">
    <source>
        <dbReference type="SAM" id="Phobius"/>
    </source>
</evidence>
<reference evidence="3" key="1">
    <citation type="journal article" date="2019" name="Int. J. Syst. Evol. Microbiol.">
        <title>The Global Catalogue of Microorganisms (GCM) 10K type strain sequencing project: providing services to taxonomists for standard genome sequencing and annotation.</title>
        <authorList>
            <consortium name="The Broad Institute Genomics Platform"/>
            <consortium name="The Broad Institute Genome Sequencing Center for Infectious Disease"/>
            <person name="Wu L."/>
            <person name="Ma J."/>
        </authorList>
    </citation>
    <scope>NUCLEOTIDE SEQUENCE [LARGE SCALE GENOMIC DNA]</scope>
    <source>
        <strain evidence="3">JCM 16702</strain>
    </source>
</reference>
<evidence type="ECO:0000313" key="3">
    <source>
        <dbReference type="Proteomes" id="UP001500683"/>
    </source>
</evidence>
<keyword evidence="3" id="KW-1185">Reference proteome</keyword>
<keyword evidence="1" id="KW-0812">Transmembrane</keyword>
<protein>
    <submittedName>
        <fullName evidence="2">Uncharacterized protein</fullName>
    </submittedName>
</protein>
<feature type="transmembrane region" description="Helical" evidence="1">
    <location>
        <begin position="21"/>
        <end position="38"/>
    </location>
</feature>
<organism evidence="2 3">
    <name type="scientific">Actinomadura miaoliensis</name>
    <dbReference type="NCBI Taxonomy" id="430685"/>
    <lineage>
        <taxon>Bacteria</taxon>
        <taxon>Bacillati</taxon>
        <taxon>Actinomycetota</taxon>
        <taxon>Actinomycetes</taxon>
        <taxon>Streptosporangiales</taxon>
        <taxon>Thermomonosporaceae</taxon>
        <taxon>Actinomadura</taxon>
    </lineage>
</organism>
<name>A0ABP7X5C5_9ACTN</name>
<dbReference type="InterPro" id="IPR054188">
    <property type="entry name" value="DUF6893"/>
</dbReference>
<comment type="caution">
    <text evidence="2">The sequence shown here is derived from an EMBL/GenBank/DDBJ whole genome shotgun (WGS) entry which is preliminary data.</text>
</comment>
<dbReference type="EMBL" id="BAAAZG010000070">
    <property type="protein sequence ID" value="GAA4103189.1"/>
    <property type="molecule type" value="Genomic_DNA"/>
</dbReference>